<comment type="caution">
    <text evidence="1">The sequence shown here is derived from an EMBL/GenBank/DDBJ whole genome shotgun (WGS) entry which is preliminary data.</text>
</comment>
<protein>
    <recommendedName>
        <fullName evidence="3">F-box domain-containing protein</fullName>
    </recommendedName>
</protein>
<dbReference type="Proteomes" id="UP001218188">
    <property type="component" value="Unassembled WGS sequence"/>
</dbReference>
<name>A0AAD6SJ87_9AGAR</name>
<dbReference type="EMBL" id="JARJCM010000111">
    <property type="protein sequence ID" value="KAJ7028558.1"/>
    <property type="molecule type" value="Genomic_DNA"/>
</dbReference>
<evidence type="ECO:0000313" key="1">
    <source>
        <dbReference type="EMBL" id="KAJ7028558.1"/>
    </source>
</evidence>
<accession>A0AAD6SJ87</accession>
<keyword evidence="2" id="KW-1185">Reference proteome</keyword>
<proteinExistence type="predicted"/>
<dbReference type="AlphaFoldDB" id="A0AAD6SJ87"/>
<evidence type="ECO:0000313" key="2">
    <source>
        <dbReference type="Proteomes" id="UP001218188"/>
    </source>
</evidence>
<reference evidence="1" key="1">
    <citation type="submission" date="2023-03" db="EMBL/GenBank/DDBJ databases">
        <title>Massive genome expansion in bonnet fungi (Mycena s.s.) driven by repeated elements and novel gene families across ecological guilds.</title>
        <authorList>
            <consortium name="Lawrence Berkeley National Laboratory"/>
            <person name="Harder C.B."/>
            <person name="Miyauchi S."/>
            <person name="Viragh M."/>
            <person name="Kuo A."/>
            <person name="Thoen E."/>
            <person name="Andreopoulos B."/>
            <person name="Lu D."/>
            <person name="Skrede I."/>
            <person name="Drula E."/>
            <person name="Henrissat B."/>
            <person name="Morin E."/>
            <person name="Kohler A."/>
            <person name="Barry K."/>
            <person name="LaButti K."/>
            <person name="Morin E."/>
            <person name="Salamov A."/>
            <person name="Lipzen A."/>
            <person name="Mereny Z."/>
            <person name="Hegedus B."/>
            <person name="Baldrian P."/>
            <person name="Stursova M."/>
            <person name="Weitz H."/>
            <person name="Taylor A."/>
            <person name="Grigoriev I.V."/>
            <person name="Nagy L.G."/>
            <person name="Martin F."/>
            <person name="Kauserud H."/>
        </authorList>
    </citation>
    <scope>NUCLEOTIDE SEQUENCE</scope>
    <source>
        <strain evidence="1">CBHHK200</strain>
    </source>
</reference>
<gene>
    <name evidence="1" type="ORF">C8F04DRAFT_1119087</name>
</gene>
<organism evidence="1 2">
    <name type="scientific">Mycena alexandri</name>
    <dbReference type="NCBI Taxonomy" id="1745969"/>
    <lineage>
        <taxon>Eukaryota</taxon>
        <taxon>Fungi</taxon>
        <taxon>Dikarya</taxon>
        <taxon>Basidiomycota</taxon>
        <taxon>Agaricomycotina</taxon>
        <taxon>Agaricomycetes</taxon>
        <taxon>Agaricomycetidae</taxon>
        <taxon>Agaricales</taxon>
        <taxon>Marasmiineae</taxon>
        <taxon>Mycenaceae</taxon>
        <taxon>Mycena</taxon>
    </lineage>
</organism>
<sequence>MLPELHTDRIRAADLDAQIFELERSLCAIRAQKALVQKRLDSYKYPVLTLPNEIISEIFVHFLPVYPACPPLTGVLSPTNLTQICRKWRELALATPLLWRAIQLAFNLYIPLERQIRKIDMCDMWLSMSGRCPISFMGYSSSLDSKVLVALAPHHARWEHLKLGLACLPHDRLLFARPMPLLCHLDLEFRFSDEKDEVSAPILFGEAPLLYSVVLDNVAAKRFALPWAQLTSLTLRAAHRDYAAVLQHTPNLVHCHLDFTRGHSRTLLHFTFLHLESLVLADYNADYSIDYMETFVLPALRELQIAEKLLGPNPCHSLTTFISKSGCKLPKICINGPRQISKDTYHAAFPSTEFSFDGEYVGEGIDVASHTDSSDVEDD</sequence>
<evidence type="ECO:0008006" key="3">
    <source>
        <dbReference type="Google" id="ProtNLM"/>
    </source>
</evidence>
<dbReference type="Gene3D" id="1.20.1280.50">
    <property type="match status" value="1"/>
</dbReference>